<dbReference type="PANTHER" id="PTHR33064:SF37">
    <property type="entry name" value="RIBONUCLEASE H"/>
    <property type="match status" value="1"/>
</dbReference>
<feature type="non-terminal residue" evidence="2">
    <location>
        <position position="1"/>
    </location>
</feature>
<reference evidence="2 3" key="1">
    <citation type="submission" date="2021-06" db="EMBL/GenBank/DDBJ databases">
        <authorList>
            <person name="Kallberg Y."/>
            <person name="Tangrot J."/>
            <person name="Rosling A."/>
        </authorList>
    </citation>
    <scope>NUCLEOTIDE SEQUENCE [LARGE SCALE GENOMIC DNA]</scope>
    <source>
        <strain evidence="2 3">120-4 pot B 10/14</strain>
    </source>
</reference>
<evidence type="ECO:0000313" key="3">
    <source>
        <dbReference type="Proteomes" id="UP000789901"/>
    </source>
</evidence>
<dbReference type="EMBL" id="CAJVQB010167259">
    <property type="protein sequence ID" value="CAG8857104.1"/>
    <property type="molecule type" value="Genomic_DNA"/>
</dbReference>
<dbReference type="InterPro" id="IPR043128">
    <property type="entry name" value="Rev_trsase/Diguanyl_cyclase"/>
</dbReference>
<dbReference type="Pfam" id="PF00078">
    <property type="entry name" value="RVT_1"/>
    <property type="match status" value="1"/>
</dbReference>
<dbReference type="InterPro" id="IPR000477">
    <property type="entry name" value="RT_dom"/>
</dbReference>
<feature type="non-terminal residue" evidence="2">
    <location>
        <position position="128"/>
    </location>
</feature>
<dbReference type="PANTHER" id="PTHR33064">
    <property type="entry name" value="POL PROTEIN"/>
    <property type="match status" value="1"/>
</dbReference>
<sequence>LWKKAMVYIDIVNIYSETFKQHTKDIQKIFNLIKNANLRINPEKYHFCTNEMQFLGHIVGIEEIKPDPQKVNKLDKLSLPKNISQLRAFLGLASYYCRFIEGFSKKAGPLFKLLKKDEEFKWDEPQQK</sequence>
<gene>
    <name evidence="2" type="ORF">GMARGA_LOCUS45925</name>
</gene>
<proteinExistence type="predicted"/>
<accession>A0ABN7XP55</accession>
<comment type="caution">
    <text evidence="2">The sequence shown here is derived from an EMBL/GenBank/DDBJ whole genome shotgun (WGS) entry which is preliminary data.</text>
</comment>
<organism evidence="2 3">
    <name type="scientific">Gigaspora margarita</name>
    <dbReference type="NCBI Taxonomy" id="4874"/>
    <lineage>
        <taxon>Eukaryota</taxon>
        <taxon>Fungi</taxon>
        <taxon>Fungi incertae sedis</taxon>
        <taxon>Mucoromycota</taxon>
        <taxon>Glomeromycotina</taxon>
        <taxon>Glomeromycetes</taxon>
        <taxon>Diversisporales</taxon>
        <taxon>Gigasporaceae</taxon>
        <taxon>Gigaspora</taxon>
    </lineage>
</organism>
<dbReference type="Gene3D" id="3.30.70.270">
    <property type="match status" value="2"/>
</dbReference>
<keyword evidence="3" id="KW-1185">Reference proteome</keyword>
<name>A0ABN7XP55_GIGMA</name>
<dbReference type="InterPro" id="IPR051320">
    <property type="entry name" value="Viral_Replic_Matur_Polypro"/>
</dbReference>
<feature type="domain" description="Reverse transcriptase" evidence="1">
    <location>
        <begin position="4"/>
        <end position="59"/>
    </location>
</feature>
<dbReference type="Proteomes" id="UP000789901">
    <property type="component" value="Unassembled WGS sequence"/>
</dbReference>
<dbReference type="InterPro" id="IPR043502">
    <property type="entry name" value="DNA/RNA_pol_sf"/>
</dbReference>
<dbReference type="SUPFAM" id="SSF56672">
    <property type="entry name" value="DNA/RNA polymerases"/>
    <property type="match status" value="1"/>
</dbReference>
<protein>
    <submittedName>
        <fullName evidence="2">39323_t:CDS:1</fullName>
    </submittedName>
</protein>
<evidence type="ECO:0000313" key="2">
    <source>
        <dbReference type="EMBL" id="CAG8857104.1"/>
    </source>
</evidence>
<evidence type="ECO:0000259" key="1">
    <source>
        <dbReference type="Pfam" id="PF00078"/>
    </source>
</evidence>